<dbReference type="Proteomes" id="UP000268321">
    <property type="component" value="Unassembled WGS sequence"/>
</dbReference>
<dbReference type="Pfam" id="PF08574">
    <property type="entry name" value="Iwr1"/>
    <property type="match status" value="1"/>
</dbReference>
<sequence>MGRSQKHTKSDIPQIVRIKRKRGQDPLQALVLEGRNNAKRSKTSSSTQSLSKLTDAEKYYFELASTGDRENATESNGLTLSEASPGLKKRRFVIPKLENEEEDNFPMQLHQMLDEFLSIKEELPEKLKKRRGSSHKPIEEKPHDILEDYVFDVYKLSTNKPLTSMNYLQTHIGYIRFFDDEETDLVNEDESNDPEDQFLTDDEDSNAESFYQNDYPEDEDVGEFSETYEKLDVESDKDYDDYSDIGPVVVQNGEHFEGQSYLKDLYAATDAFDNIYDKF</sequence>
<evidence type="ECO:0000313" key="6">
    <source>
        <dbReference type="Proteomes" id="UP000268321"/>
    </source>
</evidence>
<dbReference type="EMBL" id="ML004450">
    <property type="protein sequence ID" value="RKP30873.1"/>
    <property type="molecule type" value="Genomic_DNA"/>
</dbReference>
<evidence type="ECO:0000256" key="1">
    <source>
        <dbReference type="ARBA" id="ARBA00010218"/>
    </source>
</evidence>
<evidence type="ECO:0000313" key="4">
    <source>
        <dbReference type="EMBL" id="RKP30873.1"/>
    </source>
</evidence>
<dbReference type="GO" id="GO:0005737">
    <property type="term" value="C:cytoplasm"/>
    <property type="evidence" value="ECO:0007669"/>
    <property type="project" value="TreeGrafter"/>
</dbReference>
<dbReference type="EMBL" id="ML004450">
    <property type="protein sequence ID" value="RKP30874.1"/>
    <property type="molecule type" value="Genomic_DNA"/>
</dbReference>
<dbReference type="InterPro" id="IPR040150">
    <property type="entry name" value="Iwr1"/>
</dbReference>
<comment type="similarity">
    <text evidence="1">Belongs to the IWR1/SLC7A6OS family.</text>
</comment>
<reference evidence="4" key="2">
    <citation type="submission" date="2018-08" db="EMBL/GenBank/DDBJ databases">
        <title>Leveraging single-cell genomics to expand the Fungal Tree of Life.</title>
        <authorList>
            <consortium name="DOE Joint Genome Institute"/>
            <person name="Ahrendt S.R."/>
            <person name="Quandt C.A."/>
            <person name="Ciobanu D."/>
            <person name="Clum A."/>
            <person name="Salamov A."/>
            <person name="Andreopoulos B."/>
            <person name="Cheng J.-F."/>
            <person name="Woyke T."/>
            <person name="Pelin A."/>
            <person name="Henrissat B."/>
            <person name="Reynolds N."/>
            <person name="Benny G.L."/>
            <person name="Smith M.E."/>
            <person name="James T.Y."/>
            <person name="Grigoriev I.V."/>
        </authorList>
    </citation>
    <scope>NUCLEOTIDE SEQUENCE</scope>
    <source>
        <strain evidence="4">Baker2002</strain>
    </source>
</reference>
<evidence type="ECO:0000259" key="3">
    <source>
        <dbReference type="Pfam" id="PF08574"/>
    </source>
</evidence>
<dbReference type="PANTHER" id="PTHR28063">
    <property type="entry name" value="RNA POLYMERASE II NUCLEAR LOCALIZATION PROTEIN IWR1"/>
    <property type="match status" value="1"/>
</dbReference>
<evidence type="ECO:0000313" key="5">
    <source>
        <dbReference type="EMBL" id="RKP30874.1"/>
    </source>
</evidence>
<feature type="region of interest" description="Disordered" evidence="2">
    <location>
        <begin position="32"/>
        <end position="51"/>
    </location>
</feature>
<reference evidence="6" key="1">
    <citation type="journal article" date="2018" name="Nat. Microbiol.">
        <title>Leveraging single-cell genomics to expand the fungal tree of life.</title>
        <authorList>
            <person name="Ahrendt S.R."/>
            <person name="Quandt C.A."/>
            <person name="Ciobanu D."/>
            <person name="Clum A."/>
            <person name="Salamov A."/>
            <person name="Andreopoulos B."/>
            <person name="Cheng J.F."/>
            <person name="Woyke T."/>
            <person name="Pelin A."/>
            <person name="Henrissat B."/>
            <person name="Reynolds N.K."/>
            <person name="Benny G.L."/>
            <person name="Smith M.E."/>
            <person name="James T.Y."/>
            <person name="Grigoriev I.V."/>
        </authorList>
    </citation>
    <scope>NUCLEOTIDE SEQUENCE [LARGE SCALE GENOMIC DNA]</scope>
    <source>
        <strain evidence="6">Baker2002</strain>
    </source>
</reference>
<organism evidence="4 6">
    <name type="scientific">Metschnikowia bicuspidata</name>
    <dbReference type="NCBI Taxonomy" id="27322"/>
    <lineage>
        <taxon>Eukaryota</taxon>
        <taxon>Fungi</taxon>
        <taxon>Dikarya</taxon>
        <taxon>Ascomycota</taxon>
        <taxon>Saccharomycotina</taxon>
        <taxon>Pichiomycetes</taxon>
        <taxon>Metschnikowiaceae</taxon>
        <taxon>Metschnikowia</taxon>
    </lineage>
</organism>
<keyword evidence="6" id="KW-1185">Reference proteome</keyword>
<protein>
    <recommendedName>
        <fullName evidence="3">Transcription factor Iwr1 domain-containing protein</fullName>
    </recommendedName>
</protein>
<gene>
    <name evidence="5" type="ORF">METBISCDRAFT_22878</name>
    <name evidence="4" type="ORF">METBISCDRAFT_30569</name>
</gene>
<dbReference type="InterPro" id="IPR013883">
    <property type="entry name" value="TF_Iwr1_dom"/>
</dbReference>
<dbReference type="OrthoDB" id="6255506at2759"/>
<feature type="domain" description="Transcription factor Iwr1" evidence="3">
    <location>
        <begin position="147"/>
        <end position="219"/>
    </location>
</feature>
<accession>A0A4P9ZDL2</accession>
<dbReference type="PANTHER" id="PTHR28063:SF1">
    <property type="entry name" value="RNA POLYMERASE II NUCLEAR LOCALIZATION PROTEIN IWR1"/>
    <property type="match status" value="1"/>
</dbReference>
<dbReference type="GO" id="GO:0006606">
    <property type="term" value="P:protein import into nucleus"/>
    <property type="evidence" value="ECO:0007669"/>
    <property type="project" value="InterPro"/>
</dbReference>
<proteinExistence type="inferred from homology"/>
<name>A0A4P9ZDL2_9ASCO</name>
<dbReference type="AlphaFoldDB" id="A0A4P9ZDL2"/>
<feature type="region of interest" description="Disordered" evidence="2">
    <location>
        <begin position="1"/>
        <end position="20"/>
    </location>
</feature>
<feature type="region of interest" description="Disordered" evidence="2">
    <location>
        <begin position="186"/>
        <end position="206"/>
    </location>
</feature>
<evidence type="ECO:0000256" key="2">
    <source>
        <dbReference type="SAM" id="MobiDB-lite"/>
    </source>
</evidence>